<organism evidence="1">
    <name type="scientific">Steinernema carpocapsae</name>
    <name type="common">Entomopathogenic nematode</name>
    <dbReference type="NCBI Taxonomy" id="34508"/>
    <lineage>
        <taxon>Eukaryota</taxon>
        <taxon>Metazoa</taxon>
        <taxon>Ecdysozoa</taxon>
        <taxon>Nematoda</taxon>
        <taxon>Chromadorea</taxon>
        <taxon>Rhabditida</taxon>
        <taxon>Tylenchina</taxon>
        <taxon>Panagrolaimomorpha</taxon>
        <taxon>Strongyloidoidea</taxon>
        <taxon>Steinernematidae</taxon>
        <taxon>Steinernema</taxon>
    </lineage>
</organism>
<dbReference type="EMBL" id="AZBU02000002">
    <property type="protein sequence ID" value="TKR92228.1"/>
    <property type="molecule type" value="Genomic_DNA"/>
</dbReference>
<reference evidence="1" key="1">
    <citation type="submission" date="2013-11" db="EMBL/GenBank/DDBJ databases">
        <authorList>
            <person name="Sternberg P."/>
            <person name="Dillman A."/>
            <person name="Macchietto M."/>
        </authorList>
    </citation>
    <scope>NUCLEOTIDE SEQUENCE</scope>
    <source>
        <strain evidence="1">ALL</strain>
    </source>
</reference>
<proteinExistence type="predicted"/>
<protein>
    <submittedName>
        <fullName evidence="1">Uncharacterized protein</fullName>
    </submittedName>
</protein>
<accession>A0A4U5P7K2</accession>
<comment type="caution">
    <text evidence="1">The sequence shown here is derived from an EMBL/GenBank/DDBJ whole genome shotgun (WGS) entry which is preliminary data.</text>
</comment>
<reference evidence="1" key="2">
    <citation type="journal article" date="2015" name="Genome Biol.">
        <title>Comparative genomics of Steinernema reveals deeply conserved gene regulatory networks.</title>
        <authorList>
            <person name="Dillman A.R."/>
            <person name="Macchietto M."/>
            <person name="Porter C.F."/>
            <person name="Rogers A."/>
            <person name="Williams B."/>
            <person name="Antoshechkin I."/>
            <person name="Lee M.M."/>
            <person name="Goodwin Z."/>
            <person name="Lu X."/>
            <person name="Lewis E.E."/>
            <person name="Goodrich-Blair H."/>
            <person name="Stock S.P."/>
            <person name="Adams B.J."/>
            <person name="Sternberg P.W."/>
            <person name="Mortazavi A."/>
        </authorList>
    </citation>
    <scope>NUCLEOTIDE SEQUENCE [LARGE SCALE GENOMIC DNA]</scope>
    <source>
        <strain evidence="1">ALL</strain>
    </source>
</reference>
<reference evidence="1" key="3">
    <citation type="journal article" date="2019" name="G3 (Bethesda)">
        <title>Hybrid Assembly of the Genome of the Entomopathogenic Nematode Steinernema carpocapsae Identifies the X-Chromosome.</title>
        <authorList>
            <person name="Serra L."/>
            <person name="Macchietto M."/>
            <person name="Macias-Munoz A."/>
            <person name="McGill C.J."/>
            <person name="Rodriguez I.M."/>
            <person name="Rodriguez B."/>
            <person name="Murad R."/>
            <person name="Mortazavi A."/>
        </authorList>
    </citation>
    <scope>NUCLEOTIDE SEQUENCE</scope>
    <source>
        <strain evidence="1">ALL</strain>
    </source>
</reference>
<name>A0A4U5P7K2_STECR</name>
<dbReference type="AlphaFoldDB" id="A0A4U5P7K2"/>
<gene>
    <name evidence="1" type="ORF">L596_006921</name>
</gene>
<evidence type="ECO:0000313" key="1">
    <source>
        <dbReference type="EMBL" id="TKR92228.1"/>
    </source>
</evidence>
<sequence>MLRALFSLETNNNAVDVTFPRRLPVVSQENSDLHAEAFLGGPALQRGTPPTGLRRMIRATHHVVPLLHTGYNG</sequence>